<sequence>MALTFHQPKNENYAAVITSVKAVVSLPNRDRIEALPLFGHQAIASKGWKPGDLGVFFPAEVQLSHEYASINNLYRHEHMNEDPSQKGYLEDNRRVKAIRLGGHRSNALFMPLSSLEFTGVNTSLLREGDTFDTLGGFEICRKYEVRKPQGPNSQVPKLQRSRVDGKLFPQHIDTGNWWRMQHNVDGGDYLYVTQKLHGSSVRIGNTIVKRKLTLRDRFGRFIGAKIQETEYDNVYGSRRVIKDANAHTTHYYSSDIWTRAGKKLDGLIPAGYMVFGELIGWTPDHEPIQKGYTYQVPKGESRLYVYRVAHVNAQGIVTDLSWPQVEEFCRNLGLSTVPLLWTGYADDFDVDVWMNRRYADDWVCAYIDQPVQLDPGKTVDEGVVIRIEGMTPQLLKAKSPDFLEHETKMLDTGVDDLESSQGEDLADAA</sequence>
<proteinExistence type="predicted"/>
<dbReference type="KEGG" id="nah:F5544_43165"/>
<evidence type="ECO:0000313" key="3">
    <source>
        <dbReference type="EMBL" id="QIS16453.1"/>
    </source>
</evidence>
<reference evidence="2 4" key="1">
    <citation type="journal article" date="2019" name="ACS Chem. Biol.">
        <title>Identification and Mobilization of a Cryptic Antibiotic Biosynthesis Gene Locus from a Human-Pathogenic Nocardia Isolate.</title>
        <authorList>
            <person name="Herisse M."/>
            <person name="Ishida K."/>
            <person name="Porter J.L."/>
            <person name="Howden B."/>
            <person name="Hertweck C."/>
            <person name="Stinear T.P."/>
            <person name="Pidot S.J."/>
        </authorList>
    </citation>
    <scope>NUCLEOTIDE SEQUENCE [LARGE SCALE GENOMIC DNA]</scope>
    <source>
        <strain evidence="2 4">AUSMDU00012717</strain>
    </source>
</reference>
<feature type="domain" description="RNA ligase" evidence="1">
    <location>
        <begin position="189"/>
        <end position="396"/>
    </location>
</feature>
<dbReference type="Gene3D" id="3.30.470.30">
    <property type="entry name" value="DNA ligase/mRNA capping enzyme"/>
    <property type="match status" value="1"/>
</dbReference>
<dbReference type="RefSeq" id="WP_238846966.1">
    <property type="nucleotide sequence ID" value="NZ_CP046172.1"/>
</dbReference>
<keyword evidence="4" id="KW-1185">Reference proteome</keyword>
<evidence type="ECO:0000259" key="1">
    <source>
        <dbReference type="Pfam" id="PF09414"/>
    </source>
</evidence>
<name>A0A6G9YTG7_9NOCA</name>
<dbReference type="AlphaFoldDB" id="A0A6G9YTG7"/>
<gene>
    <name evidence="2" type="ORF">F5544_43165</name>
    <name evidence="3" type="ORF">F5544_43230</name>
</gene>
<dbReference type="SUPFAM" id="SSF56091">
    <property type="entry name" value="DNA ligase/mRNA capping enzyme, catalytic domain"/>
    <property type="match status" value="1"/>
</dbReference>
<organism evidence="2 4">
    <name type="scientific">Nocardia arthritidis</name>
    <dbReference type="NCBI Taxonomy" id="228602"/>
    <lineage>
        <taxon>Bacteria</taxon>
        <taxon>Bacillati</taxon>
        <taxon>Actinomycetota</taxon>
        <taxon>Actinomycetes</taxon>
        <taxon>Mycobacteriales</taxon>
        <taxon>Nocardiaceae</taxon>
        <taxon>Nocardia</taxon>
    </lineage>
</organism>
<dbReference type="InterPro" id="IPR021122">
    <property type="entry name" value="RNA_ligase_dom_REL/Rnl2"/>
</dbReference>
<dbReference type="Pfam" id="PF09414">
    <property type="entry name" value="RNA_ligase"/>
    <property type="match status" value="1"/>
</dbReference>
<dbReference type="KEGG" id="nah:F5544_43230"/>
<accession>A0A6G9YTG7</accession>
<dbReference type="EMBL" id="CP046172">
    <property type="protein sequence ID" value="QIS16440.1"/>
    <property type="molecule type" value="Genomic_DNA"/>
</dbReference>
<evidence type="ECO:0000313" key="4">
    <source>
        <dbReference type="Proteomes" id="UP000503540"/>
    </source>
</evidence>
<dbReference type="Proteomes" id="UP000503540">
    <property type="component" value="Chromosome"/>
</dbReference>
<dbReference type="EMBL" id="CP046172">
    <property type="protein sequence ID" value="QIS16453.1"/>
    <property type="molecule type" value="Genomic_DNA"/>
</dbReference>
<protein>
    <recommendedName>
        <fullName evidence="1">RNA ligase domain-containing protein</fullName>
    </recommendedName>
</protein>
<evidence type="ECO:0000313" key="2">
    <source>
        <dbReference type="EMBL" id="QIS16440.1"/>
    </source>
</evidence>